<proteinExistence type="predicted"/>
<keyword evidence="4" id="KW-1185">Reference proteome</keyword>
<feature type="compositionally biased region" description="Basic and acidic residues" evidence="1">
    <location>
        <begin position="320"/>
        <end position="332"/>
    </location>
</feature>
<evidence type="ECO:0000313" key="3">
    <source>
        <dbReference type="EMBL" id="CAA7392854.1"/>
    </source>
</evidence>
<accession>A0A7I8K5K9</accession>
<dbReference type="Gene3D" id="1.25.40.430">
    <property type="match status" value="1"/>
</dbReference>
<feature type="compositionally biased region" description="Polar residues" evidence="1">
    <location>
        <begin position="244"/>
        <end position="257"/>
    </location>
</feature>
<dbReference type="InterPro" id="IPR013212">
    <property type="entry name" value="Mad3/Bub1_I"/>
</dbReference>
<dbReference type="EMBL" id="LR746266">
    <property type="protein sequence ID" value="CAA7392854.1"/>
    <property type="molecule type" value="Genomic_DNA"/>
</dbReference>
<dbReference type="Pfam" id="PF08311">
    <property type="entry name" value="Mad3_BUB1_I"/>
    <property type="match status" value="1"/>
</dbReference>
<dbReference type="GO" id="GO:0004672">
    <property type="term" value="F:protein kinase activity"/>
    <property type="evidence" value="ECO:0007669"/>
    <property type="project" value="TreeGrafter"/>
</dbReference>
<dbReference type="PANTHER" id="PTHR14030:SF2">
    <property type="entry name" value="OS11G0128700 PROTEIN"/>
    <property type="match status" value="1"/>
</dbReference>
<evidence type="ECO:0000259" key="2">
    <source>
        <dbReference type="PROSITE" id="PS51489"/>
    </source>
</evidence>
<dbReference type="PROSITE" id="PS51489">
    <property type="entry name" value="BUB1_N"/>
    <property type="match status" value="1"/>
</dbReference>
<feature type="domain" description="BUB1 N-terminal" evidence="2">
    <location>
        <begin position="13"/>
        <end position="186"/>
    </location>
</feature>
<dbReference type="GO" id="GO:0007094">
    <property type="term" value="P:mitotic spindle assembly checkpoint signaling"/>
    <property type="evidence" value="ECO:0007669"/>
    <property type="project" value="InterPro"/>
</dbReference>
<evidence type="ECO:0000256" key="1">
    <source>
        <dbReference type="SAM" id="MobiDB-lite"/>
    </source>
</evidence>
<sequence>MAGAANEDLFSSVVSDIKAYQGSDPLCPWLRGIRRMRELLSSQALAEKLPRFLQKCAEAFECDRRYRNDIRYLRVWIQLMDHVDDPRRLLRRMEKNQIGVKHSAFYVAYSLYYEKQRKFEAAEKMYHVGAQKLAEPAVQLQKSYEQFLHRMELHKRRKSKSGGRGGDKGGKANGDAIRPSSLTTEDTVVVKFVDSAIVGKSEAEDACHHGLVDPTVNLKEAMNTINSMFREPLELEPRPRRKLQQNIPRENPENSSGFEVFVDDDLRPRRSRQDLPEANPQNDNSLEIFVDDDPRMGRSQQNSPEGNPQNNNGFEIFVDDDPRPEGNSRENPFEANPQGKNKNGFEIFVDDNSDEVDLPLKDAGISESRSFVGGFKMQADDEDESECDDGDVEYPKMREDTVICSFVGSTVAGERVVENACHSGLVDPTINLKEAIDDINSMFGKPIDFVRVGRLKKKGYLPEQKQKQKQSHQDFSILIDEGVDHPSKMASLSCSDGSHRDSGLFEPTMFTKEAMDDINELFGRPLDF</sequence>
<dbReference type="OrthoDB" id="248495at2759"/>
<dbReference type="Proteomes" id="UP000663760">
    <property type="component" value="Chromosome 3"/>
</dbReference>
<dbReference type="PANTHER" id="PTHR14030">
    <property type="entry name" value="MITOTIC CHECKPOINT SERINE/THREONINE-PROTEIN KINASE BUB1"/>
    <property type="match status" value="1"/>
</dbReference>
<feature type="region of interest" description="Disordered" evidence="1">
    <location>
        <begin position="229"/>
        <end position="345"/>
    </location>
</feature>
<dbReference type="GO" id="GO:0051754">
    <property type="term" value="P:meiotic sister chromatid cohesion, centromeric"/>
    <property type="evidence" value="ECO:0007669"/>
    <property type="project" value="TreeGrafter"/>
</dbReference>
<feature type="compositionally biased region" description="Polar residues" evidence="1">
    <location>
        <begin position="298"/>
        <end position="313"/>
    </location>
</feature>
<name>A0A7I8K5K9_SPIIN</name>
<organism evidence="3 4">
    <name type="scientific">Spirodela intermedia</name>
    <name type="common">Intermediate duckweed</name>
    <dbReference type="NCBI Taxonomy" id="51605"/>
    <lineage>
        <taxon>Eukaryota</taxon>
        <taxon>Viridiplantae</taxon>
        <taxon>Streptophyta</taxon>
        <taxon>Embryophyta</taxon>
        <taxon>Tracheophyta</taxon>
        <taxon>Spermatophyta</taxon>
        <taxon>Magnoliopsida</taxon>
        <taxon>Liliopsida</taxon>
        <taxon>Araceae</taxon>
        <taxon>Lemnoideae</taxon>
        <taxon>Spirodela</taxon>
    </lineage>
</organism>
<reference evidence="3" key="1">
    <citation type="submission" date="2020-02" db="EMBL/GenBank/DDBJ databases">
        <authorList>
            <person name="Scholz U."/>
            <person name="Mascher M."/>
            <person name="Fiebig A."/>
        </authorList>
    </citation>
    <scope>NUCLEOTIDE SEQUENCE</scope>
</reference>
<protein>
    <recommendedName>
        <fullName evidence="2">BUB1 N-terminal domain-containing protein</fullName>
    </recommendedName>
</protein>
<feature type="region of interest" description="Disordered" evidence="1">
    <location>
        <begin position="154"/>
        <end position="180"/>
    </location>
</feature>
<feature type="compositionally biased region" description="Basic and acidic residues" evidence="1">
    <location>
        <begin position="264"/>
        <end position="275"/>
    </location>
</feature>
<dbReference type="InterPro" id="IPR015661">
    <property type="entry name" value="Bub1/Mad3"/>
</dbReference>
<dbReference type="AlphaFoldDB" id="A0A7I8K5K9"/>
<evidence type="ECO:0000313" key="4">
    <source>
        <dbReference type="Proteomes" id="UP000663760"/>
    </source>
</evidence>
<dbReference type="SMART" id="SM00777">
    <property type="entry name" value="Mad3_BUB1_I"/>
    <property type="match status" value="1"/>
</dbReference>
<gene>
    <name evidence="3" type="ORF">SI8410_03003696</name>
</gene>